<dbReference type="InterPro" id="IPR013919">
    <property type="entry name" value="Pex16"/>
</dbReference>
<reference evidence="4" key="1">
    <citation type="submission" date="2022-07" db="EMBL/GenBank/DDBJ databases">
        <title>Genome Sequence of Physisporinus lineatus.</title>
        <authorList>
            <person name="Buettner E."/>
        </authorList>
    </citation>
    <scope>NUCLEOTIDE SEQUENCE</scope>
    <source>
        <strain evidence="4">VT162</strain>
    </source>
</reference>
<name>A0AAD5UR88_9APHY</name>
<feature type="compositionally biased region" description="Pro residues" evidence="3">
    <location>
        <begin position="135"/>
        <end position="148"/>
    </location>
</feature>
<evidence type="ECO:0000256" key="1">
    <source>
        <dbReference type="ARBA" id="ARBA00009505"/>
    </source>
</evidence>
<sequence>MHSDPKYKPIIPPSYHARYTRAWSDSSFAYKWASRALQLIQYVELVVEMGLKRRTADKTRWRAIVMIEAIKAALRLVLLKITRRPLVSPLVPEREFDPSALPAPSEAASSPTLAPSSPPSSLPATPEHLRNNHVPLPPHPILVPPPPTQSPVPVEEFLLPKALTISSVKSPTHLIKLLNNPKDWLAELIYTLRPLIYGMSPSPPLCGRSCLSMPYVEPPVLLVVAIMLARDKKSTRPLITALALEFLSRNLRRVPSSSATLERSEYARRDRDIVWYLLRGSIWESWTRPKVEAVLDSTARAPLFGVFSVLMKDWIPLIDEYYYYTAP</sequence>
<gene>
    <name evidence="4" type="ORF">NLI96_g12461</name>
</gene>
<comment type="similarity">
    <text evidence="1 2">Belongs to the peroxin-16 family.</text>
</comment>
<organism evidence="4 5">
    <name type="scientific">Meripilus lineatus</name>
    <dbReference type="NCBI Taxonomy" id="2056292"/>
    <lineage>
        <taxon>Eukaryota</taxon>
        <taxon>Fungi</taxon>
        <taxon>Dikarya</taxon>
        <taxon>Basidiomycota</taxon>
        <taxon>Agaricomycotina</taxon>
        <taxon>Agaricomycetes</taxon>
        <taxon>Polyporales</taxon>
        <taxon>Meripilaceae</taxon>
        <taxon>Meripilus</taxon>
    </lineage>
</organism>
<dbReference type="EMBL" id="JANAWD010001063">
    <property type="protein sequence ID" value="KAJ3474436.1"/>
    <property type="molecule type" value="Genomic_DNA"/>
</dbReference>
<evidence type="ECO:0000313" key="5">
    <source>
        <dbReference type="Proteomes" id="UP001212997"/>
    </source>
</evidence>
<dbReference type="GO" id="GO:0007031">
    <property type="term" value="P:peroxisome organization"/>
    <property type="evidence" value="ECO:0007669"/>
    <property type="project" value="UniProtKB-KW"/>
</dbReference>
<keyword evidence="5" id="KW-1185">Reference proteome</keyword>
<keyword evidence="2" id="KW-0962">Peroxisome biogenesis</keyword>
<evidence type="ECO:0000313" key="4">
    <source>
        <dbReference type="EMBL" id="KAJ3474436.1"/>
    </source>
</evidence>
<comment type="subcellular location">
    <subcellularLocation>
        <location evidence="2">Peroxisome membrane</location>
    </subcellularLocation>
</comment>
<feature type="compositionally biased region" description="Low complexity" evidence="3">
    <location>
        <begin position="98"/>
        <end position="115"/>
    </location>
</feature>
<accession>A0AAD5UR88</accession>
<dbReference type="Proteomes" id="UP001212997">
    <property type="component" value="Unassembled WGS sequence"/>
</dbReference>
<comment type="caution">
    <text evidence="4">The sequence shown here is derived from an EMBL/GenBank/DDBJ whole genome shotgun (WGS) entry which is preliminary data.</text>
</comment>
<evidence type="ECO:0000256" key="3">
    <source>
        <dbReference type="SAM" id="MobiDB-lite"/>
    </source>
</evidence>
<protein>
    <recommendedName>
        <fullName evidence="2">Peroxisomal membrane protein PEX16</fullName>
    </recommendedName>
</protein>
<keyword evidence="2" id="KW-0576">Peroxisome</keyword>
<feature type="region of interest" description="Disordered" evidence="3">
    <location>
        <begin position="97"/>
        <end position="148"/>
    </location>
</feature>
<evidence type="ECO:0000256" key="2">
    <source>
        <dbReference type="RuleBase" id="RU365003"/>
    </source>
</evidence>
<dbReference type="AlphaFoldDB" id="A0AAD5UR88"/>
<dbReference type="PANTHER" id="PTHR13299">
    <property type="entry name" value="PEROXISOMAL MEMBRANE PROTEIN PEX16"/>
    <property type="match status" value="1"/>
</dbReference>
<dbReference type="PANTHER" id="PTHR13299:SF0">
    <property type="entry name" value="PEROXISOMAL MEMBRANE PROTEIN PEX16"/>
    <property type="match status" value="1"/>
</dbReference>
<dbReference type="Pfam" id="PF08610">
    <property type="entry name" value="Pex16"/>
    <property type="match status" value="1"/>
</dbReference>
<dbReference type="GO" id="GO:0005778">
    <property type="term" value="C:peroxisomal membrane"/>
    <property type="evidence" value="ECO:0007669"/>
    <property type="project" value="UniProtKB-SubCell"/>
</dbReference>
<proteinExistence type="inferred from homology"/>